<sequence length="139" mass="15701">MNTATQMHDSYTGLLMVSAFRVVAVVNDLKVSKIQFQKEARELLGKVEEMSIAFKELEIGMIKEWKARGKKELKKMVDALPEMKELKEMVVVKKYFSRQVREIQEAEEGAKVGTKHEASPGEESKKDGETCDSGCEMSP</sequence>
<dbReference type="InterPro" id="IPR036045">
    <property type="entry name" value="Sec1-like_sf"/>
</dbReference>
<keyword evidence="3" id="KW-1185">Reference proteome</keyword>
<evidence type="ECO:0000313" key="2">
    <source>
        <dbReference type="EMBL" id="KAF9694836.1"/>
    </source>
</evidence>
<dbReference type="SUPFAM" id="SSF56815">
    <property type="entry name" value="Sec1/munc18-like (SM) proteins"/>
    <property type="match status" value="1"/>
</dbReference>
<proteinExistence type="predicted"/>
<protein>
    <submittedName>
        <fullName evidence="2">Uncharacterized protein</fullName>
    </submittedName>
</protein>
<dbReference type="AlphaFoldDB" id="A0A8H7MCP7"/>
<feature type="region of interest" description="Disordered" evidence="1">
    <location>
        <begin position="106"/>
        <end position="139"/>
    </location>
</feature>
<evidence type="ECO:0000313" key="3">
    <source>
        <dbReference type="Proteomes" id="UP000651452"/>
    </source>
</evidence>
<evidence type="ECO:0000256" key="1">
    <source>
        <dbReference type="SAM" id="MobiDB-lite"/>
    </source>
</evidence>
<organism evidence="2 3">
    <name type="scientific">Ascochyta lentis</name>
    <dbReference type="NCBI Taxonomy" id="205686"/>
    <lineage>
        <taxon>Eukaryota</taxon>
        <taxon>Fungi</taxon>
        <taxon>Dikarya</taxon>
        <taxon>Ascomycota</taxon>
        <taxon>Pezizomycotina</taxon>
        <taxon>Dothideomycetes</taxon>
        <taxon>Pleosporomycetidae</taxon>
        <taxon>Pleosporales</taxon>
        <taxon>Pleosporineae</taxon>
        <taxon>Didymellaceae</taxon>
        <taxon>Ascochyta</taxon>
    </lineage>
</organism>
<dbReference type="EMBL" id="RZGK01000012">
    <property type="protein sequence ID" value="KAF9694836.1"/>
    <property type="molecule type" value="Genomic_DNA"/>
</dbReference>
<comment type="caution">
    <text evidence="2">The sequence shown here is derived from an EMBL/GenBank/DDBJ whole genome shotgun (WGS) entry which is preliminary data.</text>
</comment>
<dbReference type="Proteomes" id="UP000651452">
    <property type="component" value="Unassembled WGS sequence"/>
</dbReference>
<reference evidence="2" key="1">
    <citation type="submission" date="2018-12" db="EMBL/GenBank/DDBJ databases">
        <authorList>
            <person name="Syme R.A."/>
            <person name="Farfan-Caceres L."/>
            <person name="Lichtenzveig J."/>
        </authorList>
    </citation>
    <scope>NUCLEOTIDE SEQUENCE</scope>
    <source>
        <strain evidence="2">Al4</strain>
    </source>
</reference>
<gene>
    <name evidence="2" type="ORF">EKO04_007068</name>
</gene>
<name>A0A8H7MCP7_9PLEO</name>
<reference evidence="2" key="2">
    <citation type="submission" date="2020-09" db="EMBL/GenBank/DDBJ databases">
        <title>Reference genome assembly for Australian Ascochyta lentis isolate Al4.</title>
        <authorList>
            <person name="Lee R.C."/>
            <person name="Farfan-Caceres L.M."/>
            <person name="Debler J.W."/>
            <person name="Williams A.H."/>
            <person name="Henares B.M."/>
        </authorList>
    </citation>
    <scope>NUCLEOTIDE SEQUENCE</scope>
    <source>
        <strain evidence="2">Al4</strain>
    </source>
</reference>
<accession>A0A8H7MCP7</accession>
<feature type="compositionally biased region" description="Basic and acidic residues" evidence="1">
    <location>
        <begin position="106"/>
        <end position="129"/>
    </location>
</feature>